<evidence type="ECO:0000256" key="5">
    <source>
        <dbReference type="ARBA" id="ARBA00022723"/>
    </source>
</evidence>
<evidence type="ECO:0000256" key="8">
    <source>
        <dbReference type="ARBA" id="ARBA00023049"/>
    </source>
</evidence>
<dbReference type="Pfam" id="PF00051">
    <property type="entry name" value="Kringle"/>
    <property type="match status" value="1"/>
</dbReference>
<dbReference type="InterPro" id="IPR000884">
    <property type="entry name" value="TSP1_rpt"/>
</dbReference>
<feature type="domain" description="Peptidase M12B" evidence="19">
    <location>
        <begin position="630"/>
        <end position="828"/>
    </location>
</feature>
<evidence type="ECO:0000259" key="18">
    <source>
        <dbReference type="PROSITE" id="PS50070"/>
    </source>
</evidence>
<dbReference type="Gene3D" id="4.10.110.10">
    <property type="entry name" value="Spasmolytic Protein, domain 1"/>
    <property type="match status" value="1"/>
</dbReference>
<evidence type="ECO:0000313" key="22">
    <source>
        <dbReference type="Proteomes" id="UP000001554"/>
    </source>
</evidence>
<organism evidence="22 23">
    <name type="scientific">Branchiostoma floridae</name>
    <name type="common">Florida lancelet</name>
    <name type="synonym">Amphioxus</name>
    <dbReference type="NCBI Taxonomy" id="7739"/>
    <lineage>
        <taxon>Eukaryota</taxon>
        <taxon>Metazoa</taxon>
        <taxon>Chordata</taxon>
        <taxon>Cephalochordata</taxon>
        <taxon>Leptocardii</taxon>
        <taxon>Amphioxiformes</taxon>
        <taxon>Branchiostomatidae</taxon>
        <taxon>Branchiostoma</taxon>
    </lineage>
</organism>
<feature type="binding site" evidence="12">
    <location>
        <position position="823"/>
    </location>
    <ligand>
        <name>Ca(2+)</name>
        <dbReference type="ChEBI" id="CHEBI:29108"/>
        <label>1</label>
    </ligand>
</feature>
<sequence>MAYPGRIIIHGITVSCILLGICLVDAEWLEVFSTVKGTGQTVYDAWSAGPDDQVLHNKCPVVEHWGSLNIQQVKIVLESSSGNIELVFDGQSTDKFSWFSKSRLVSSPWNDIDTEPQNYFSVEGDASAKRSFYINRNYGGCGVDAGWLMVADEGPDGVCTWERTSEDNAPLIMFSKQDTNVIFASDGDGECVVDPTMRQDCGYPGIMQEECQQRGCCFDTSTSNALFCFYKKAGTDIGTAERMVIYIDAGNDVLCSCTAGLSLSEDGTSCDVIADCSTSSDSSQFSSEDTFTVSCPAGCSGSSNNKVWGTYIYTDDSSICRAAIHDGKLTNSGGQVTVYKWPGQDSYLDTDQNGVKSKNYDSWGGSFAFSPVTQKWRDDLRCGDGYTTGDGSAAECDPDGTFPCCSPGHWCGNTADHCDCADCVDYSDIASSPDYSSLGCWTDTADRAIPTLEGTDPRLDGDYIARVNPIEKCYMVARSRGFSVFAVQNGGWCAGSADGHDTYDKYGSSSACVADGEGGPYGNNVYQITDPLADPSETCQDGDGTSYRGIVAVTTSGRTCQAWDSQTPHEHSRTAANYPSSGLDGNFCRNPDGESGVWCYTTDPNERWELCDVEVCESTSSLQSASLPDFYLEIALFLDPSLIQELGGTNGAREWSKVVMVGVQRKFDSGSLGKILNLRVVKYGQADTLSMQSDSYTMLNSFCLWQESQSNSAAWDVAVLVVNRDLTSVNFGKGVLGRAVLGGVCSGDDSDKCAIVEYRGYQTIDTIVHELGHNVGMDHDGDGNDCLDGKDIMSTLDYGGKTAFSSCSAHSFNNFLKKTMTNCLNDEAENGVVYTIPVDTQPGELVSWDEQCEKALGTGWRGSDKGWRSRVGTESDRLREHEDRCSRILCTDGSGNEKNIVPVEGSVCGTDMWCRGGECIGDDLESAEPPQDGGWSSWNVWSGCTKTCGLFGVKWRYRSCDNPEPTFGGAYCVGDSTEFGICELQSCEDAIGFYDERLDQCAAHNANETFVPYLSVPPRLYCKLTCMSEQNNDWVVLGNVEDGAYCHEYDNDICIDGVCRSVGCDGVFDSNTTYDKCGVCGGDGSSCVMKSGRKTFESTIGFHDIVTVPEGAKFVRVKELYPGKHDEPYWTSYLSVATQNDTCIISCSMESSELESGYAEAVGTTFRYWQKLVVDTPLTYDTEYHGAGSIFTYGRFLSITEEVFTYGPIMEPVNFRYVSVSDLNVTYEVSYEYSLPTYTFHQTLGPCSKTCGYGMREVLNVSCYHNGLDEIVDDSFCEDFGQERPSSDPISCFNMLVETCKASWQVSNWSDCSRTCAGGIQNRNVTCMRASDDASGIVEQVPLYECIESDYPSATKLCNTGYCDPYWGAGAWGSCSTTCGPGKRHRSIRCMAIGIHHVPIHVDPSLCDADLKPSHEVDCWEAGMEPVCPLYYWRMELSACSVSCGQGVQSAQLKCAASDTHDSVDMSYCQAYSQPDEPSVRECHPGDCSSADTNSNTNVEYHLSNATMVMCSHFDEVTRHALCDGQARFLHLLQTADQVYHFTACPNSISLFLLIDPNMVPSDHAEMLLETSDIYKFYKAKADVVLSEVFHCGHEMDIGDAAVTEIGEVNSAGPQDVELTGDYYRFDYHNTMV</sequence>
<dbReference type="InterPro" id="IPR017994">
    <property type="entry name" value="P_trefoil_chordata"/>
</dbReference>
<dbReference type="OrthoDB" id="5855429at2759"/>
<evidence type="ECO:0000256" key="14">
    <source>
        <dbReference type="PROSITE-ProRule" id="PRU00121"/>
    </source>
</evidence>
<feature type="disulfide bond" evidence="14">
    <location>
        <begin position="588"/>
        <end position="611"/>
    </location>
</feature>
<dbReference type="CDD" id="cd00111">
    <property type="entry name" value="Trefoil"/>
    <property type="match status" value="1"/>
</dbReference>
<dbReference type="InterPro" id="IPR004043">
    <property type="entry name" value="LCCL"/>
</dbReference>
<feature type="binding site" evidence="12">
    <location>
        <position position="716"/>
    </location>
    <ligand>
        <name>Ca(2+)</name>
        <dbReference type="ChEBI" id="CHEBI:29108"/>
        <label>1</label>
    </ligand>
</feature>
<dbReference type="PRINTS" id="PR00680">
    <property type="entry name" value="PTREFOIL"/>
</dbReference>
<dbReference type="InterPro" id="IPR013273">
    <property type="entry name" value="ADAMTS/ADAMTS-like"/>
</dbReference>
<feature type="binding site" evidence="12 15">
    <location>
        <position position="779"/>
    </location>
    <ligand>
        <name>Zn(2+)</name>
        <dbReference type="ChEBI" id="CHEBI:29105"/>
        <note>catalytic</note>
    </ligand>
</feature>
<evidence type="ECO:0000256" key="10">
    <source>
        <dbReference type="ARBA" id="ARBA00023180"/>
    </source>
</evidence>
<evidence type="ECO:0000256" key="7">
    <source>
        <dbReference type="ARBA" id="ARBA00022833"/>
    </source>
</evidence>
<feature type="disulfide bond" evidence="13">
    <location>
        <begin position="908"/>
        <end position="919"/>
    </location>
</feature>
<dbReference type="InterPro" id="IPR044913">
    <property type="entry name" value="P_trefoil_dom_sf"/>
</dbReference>
<feature type="disulfide bond" evidence="14">
    <location>
        <begin position="539"/>
        <end position="616"/>
    </location>
</feature>
<evidence type="ECO:0000259" key="19">
    <source>
        <dbReference type="PROSITE" id="PS50215"/>
    </source>
</evidence>
<dbReference type="Gene3D" id="2.40.20.10">
    <property type="entry name" value="Plasminogen Kringle 4"/>
    <property type="match status" value="1"/>
</dbReference>
<dbReference type="PROSITE" id="PS50070">
    <property type="entry name" value="KRINGLE_2"/>
    <property type="match status" value="1"/>
</dbReference>
<dbReference type="Gene3D" id="3.40.1620.60">
    <property type="match status" value="1"/>
</dbReference>
<feature type="disulfide bond" evidence="13">
    <location>
        <begin position="944"/>
        <end position="982"/>
    </location>
</feature>
<dbReference type="PROSITE" id="PS50215">
    <property type="entry name" value="ADAM_MEPRO"/>
    <property type="match status" value="1"/>
</dbReference>
<feature type="signal peptide" evidence="17">
    <location>
        <begin position="1"/>
        <end position="26"/>
    </location>
</feature>
<feature type="disulfide bond" evidence="14">
    <location>
        <begin position="560"/>
        <end position="599"/>
    </location>
</feature>
<dbReference type="FunFam" id="2.20.100.10:FF:000001">
    <property type="entry name" value="semaphorin-5A isoform X1"/>
    <property type="match status" value="1"/>
</dbReference>
<dbReference type="GeneID" id="118412570"/>
<dbReference type="Proteomes" id="UP000001554">
    <property type="component" value="Chromosome 3"/>
</dbReference>
<dbReference type="Pfam" id="PF01421">
    <property type="entry name" value="Reprolysin"/>
    <property type="match status" value="1"/>
</dbReference>
<comment type="cofactor">
    <cofactor evidence="12">
        <name>Zn(2+)</name>
        <dbReference type="ChEBI" id="CHEBI:29105"/>
    </cofactor>
    <text evidence="12">Binds 1 zinc ion per subunit.</text>
</comment>
<feature type="disulfide bond" evidence="13">
    <location>
        <begin position="960"/>
        <end position="972"/>
    </location>
</feature>
<accession>A0A9J7KVV2</accession>
<dbReference type="InterPro" id="IPR041645">
    <property type="entry name" value="ADAMTS_CR_2"/>
</dbReference>
<dbReference type="Pfam" id="PF03815">
    <property type="entry name" value="LCCL"/>
    <property type="match status" value="1"/>
</dbReference>
<keyword evidence="22" id="KW-1185">Reference proteome</keyword>
<dbReference type="FunFam" id="2.40.20.10:FF:000020">
    <property type="entry name" value="Uncharacterized protein"/>
    <property type="match status" value="1"/>
</dbReference>
<dbReference type="Pfam" id="PF00088">
    <property type="entry name" value="Trefoil"/>
    <property type="match status" value="1"/>
</dbReference>
<dbReference type="GO" id="GO:0004222">
    <property type="term" value="F:metalloendopeptidase activity"/>
    <property type="evidence" value="ECO:0000318"/>
    <property type="project" value="GO_Central"/>
</dbReference>
<keyword evidence="10" id="KW-0325">Glycoprotein</keyword>
<reference evidence="22" key="1">
    <citation type="journal article" date="2020" name="Nat. Ecol. Evol.">
        <title>Deeply conserved synteny resolves early events in vertebrate evolution.</title>
        <authorList>
            <person name="Simakov O."/>
            <person name="Marletaz F."/>
            <person name="Yue J.X."/>
            <person name="O'Connell B."/>
            <person name="Jenkins J."/>
            <person name="Brandt A."/>
            <person name="Calef R."/>
            <person name="Tung C.H."/>
            <person name="Huang T.K."/>
            <person name="Schmutz J."/>
            <person name="Satoh N."/>
            <person name="Yu J.K."/>
            <person name="Putnam N.H."/>
            <person name="Green R.E."/>
            <person name="Rokhsar D.S."/>
        </authorList>
    </citation>
    <scope>NUCLEOTIDE SEQUENCE [LARGE SCALE GENOMIC DNA]</scope>
    <source>
        <strain evidence="22">S238N-H82</strain>
    </source>
</reference>
<feature type="domain" description="LCCL" evidence="20">
    <location>
        <begin position="269"/>
        <end position="367"/>
    </location>
</feature>
<dbReference type="InterPro" id="IPR045371">
    <property type="entry name" value="ADAMTS_CR_3"/>
</dbReference>
<dbReference type="InterPro" id="IPR038178">
    <property type="entry name" value="Kringle_sf"/>
</dbReference>
<dbReference type="InterPro" id="IPR024079">
    <property type="entry name" value="MetalloPept_cat_dom_sf"/>
</dbReference>
<dbReference type="SUPFAM" id="SSF82895">
    <property type="entry name" value="TSP-1 type 1 repeat"/>
    <property type="match status" value="3"/>
</dbReference>
<dbReference type="InterPro" id="IPR000001">
    <property type="entry name" value="Kringle"/>
</dbReference>
<dbReference type="RefSeq" id="XP_035671407.1">
    <property type="nucleotide sequence ID" value="XM_035815514.1"/>
</dbReference>
<feature type="binding site" evidence="12 15">
    <location>
        <position position="769"/>
    </location>
    <ligand>
        <name>Zn(2+)</name>
        <dbReference type="ChEBI" id="CHEBI:29105"/>
        <note>catalytic</note>
    </ligand>
</feature>
<keyword evidence="3 14" id="KW-0420">Kringle</keyword>
<dbReference type="Gene3D" id="2.60.120.830">
    <property type="match status" value="1"/>
</dbReference>
<feature type="disulfide bond" evidence="13">
    <location>
        <begin position="745"/>
        <end position="823"/>
    </location>
</feature>
<dbReference type="InterPro" id="IPR036609">
    <property type="entry name" value="LCCL_sf"/>
</dbReference>
<dbReference type="Pfam" id="PF19236">
    <property type="entry name" value="ADAMTS_CR_3"/>
    <property type="match status" value="1"/>
</dbReference>
<dbReference type="SUPFAM" id="SSF57440">
    <property type="entry name" value="Kringle-like"/>
    <property type="match status" value="1"/>
</dbReference>
<keyword evidence="7 12" id="KW-0862">Zinc</keyword>
<feature type="active site" evidence="11 15">
    <location>
        <position position="770"/>
    </location>
</feature>
<dbReference type="GO" id="GO:0046872">
    <property type="term" value="F:metal ion binding"/>
    <property type="evidence" value="ECO:0007669"/>
    <property type="project" value="UniProtKB-KW"/>
</dbReference>
<dbReference type="SUPFAM" id="SSF69848">
    <property type="entry name" value="LCCL domain"/>
    <property type="match status" value="1"/>
</dbReference>
<dbReference type="SUPFAM" id="SSF57492">
    <property type="entry name" value="Trefoil"/>
    <property type="match status" value="1"/>
</dbReference>
<dbReference type="SMART" id="SM00130">
    <property type="entry name" value="KR"/>
    <property type="match status" value="1"/>
</dbReference>
<keyword evidence="17" id="KW-0732">Signal</keyword>
<evidence type="ECO:0000256" key="11">
    <source>
        <dbReference type="PIRSR" id="PIRSR613273-1"/>
    </source>
</evidence>
<dbReference type="InterPro" id="IPR018056">
    <property type="entry name" value="Kringle_CS"/>
</dbReference>
<dbReference type="GO" id="GO:0031012">
    <property type="term" value="C:extracellular matrix"/>
    <property type="evidence" value="ECO:0000318"/>
    <property type="project" value="GO_Central"/>
</dbReference>
<evidence type="ECO:0000256" key="17">
    <source>
        <dbReference type="SAM" id="SignalP"/>
    </source>
</evidence>
<dbReference type="SUPFAM" id="SSF55486">
    <property type="entry name" value="Metalloproteases ('zincins'), catalytic domain"/>
    <property type="match status" value="1"/>
</dbReference>
<dbReference type="Pfam" id="PF05986">
    <property type="entry name" value="ADAMTS_spacer1"/>
    <property type="match status" value="1"/>
</dbReference>
<feature type="chain" id="PRO_5039947306" evidence="17">
    <location>
        <begin position="27"/>
        <end position="1633"/>
    </location>
</feature>
<evidence type="ECO:0000313" key="23">
    <source>
        <dbReference type="RefSeq" id="XP_035671407.1"/>
    </source>
</evidence>
<evidence type="ECO:0000256" key="4">
    <source>
        <dbReference type="ARBA" id="ARBA00022670"/>
    </source>
</evidence>
<dbReference type="PROSITE" id="PS51448">
    <property type="entry name" value="P_TREFOIL_2"/>
    <property type="match status" value="1"/>
</dbReference>
<feature type="binding site" evidence="12 15">
    <location>
        <position position="773"/>
    </location>
    <ligand>
        <name>Zn(2+)</name>
        <dbReference type="ChEBI" id="CHEBI:29105"/>
        <note>catalytic</note>
    </ligand>
</feature>
<feature type="disulfide bond" evidence="16">
    <location>
        <begin position="191"/>
        <end position="217"/>
    </location>
</feature>
<feature type="binding site" evidence="12">
    <location>
        <position position="633"/>
    </location>
    <ligand>
        <name>Ca(2+)</name>
        <dbReference type="ChEBI" id="CHEBI:29108"/>
        <label>1</label>
    </ligand>
</feature>
<evidence type="ECO:0000259" key="20">
    <source>
        <dbReference type="PROSITE" id="PS50820"/>
    </source>
</evidence>
<feature type="disulfide bond" evidence="13">
    <location>
        <begin position="703"/>
        <end position="753"/>
    </location>
</feature>
<dbReference type="CDD" id="cd10909">
    <property type="entry name" value="ChtBD1_GH18_2"/>
    <property type="match status" value="1"/>
</dbReference>
<reference evidence="23" key="2">
    <citation type="submission" date="2025-08" db="UniProtKB">
        <authorList>
            <consortium name="RefSeq"/>
        </authorList>
    </citation>
    <scope>IDENTIFICATION</scope>
    <source>
        <strain evidence="23">S238N-H82</strain>
        <tissue evidence="23">Testes</tissue>
    </source>
</reference>
<dbReference type="CDD" id="cd00108">
    <property type="entry name" value="KR"/>
    <property type="match status" value="1"/>
</dbReference>
<dbReference type="GO" id="GO:0030198">
    <property type="term" value="P:extracellular matrix organization"/>
    <property type="evidence" value="ECO:0000318"/>
    <property type="project" value="GO_Central"/>
</dbReference>
<feature type="binding site" evidence="12">
    <location>
        <position position="826"/>
    </location>
    <ligand>
        <name>Ca(2+)</name>
        <dbReference type="ChEBI" id="CHEBI:29108"/>
        <label>1</label>
    </ligand>
</feature>
<dbReference type="PANTHER" id="PTHR13723">
    <property type="entry name" value="ADAMTS A DISINTEGRIN AND METALLOPROTEASE WITH THROMBOSPONDIN MOTIFS PROTEASE"/>
    <property type="match status" value="1"/>
</dbReference>
<dbReference type="PROSITE" id="PS00021">
    <property type="entry name" value="KRINGLE_1"/>
    <property type="match status" value="1"/>
</dbReference>
<feature type="disulfide bond" evidence="13">
    <location>
        <begin position="948"/>
        <end position="987"/>
    </location>
</feature>
<keyword evidence="6" id="KW-0378">Hydrolase</keyword>
<dbReference type="PROSITE" id="PS50820">
    <property type="entry name" value="LCCL"/>
    <property type="match status" value="1"/>
</dbReference>
<evidence type="ECO:0000256" key="13">
    <source>
        <dbReference type="PIRSR" id="PIRSR613273-3"/>
    </source>
</evidence>
<dbReference type="InterPro" id="IPR000519">
    <property type="entry name" value="P_trefoil_dom"/>
</dbReference>
<dbReference type="Gene3D" id="3.40.390.10">
    <property type="entry name" value="Collagenase (Catalytic Domain)"/>
    <property type="match status" value="1"/>
</dbReference>
<dbReference type="InterPro" id="IPR036383">
    <property type="entry name" value="TSP1_rpt_sf"/>
</dbReference>
<evidence type="ECO:0000256" key="6">
    <source>
        <dbReference type="ARBA" id="ARBA00022801"/>
    </source>
</evidence>
<dbReference type="Pfam" id="PF19030">
    <property type="entry name" value="TSP1_ADAMTS"/>
    <property type="match status" value="2"/>
</dbReference>
<dbReference type="PANTHER" id="PTHR13723:SF293">
    <property type="entry name" value="A DISINTEGRIN AND METALLOPROTEINASE WITH THROMBOSPONDIN MOTIFS 18"/>
    <property type="match status" value="1"/>
</dbReference>
<keyword evidence="12" id="KW-0106">Calcium</keyword>
<feature type="disulfide bond" evidence="13">
    <location>
        <begin position="786"/>
        <end position="807"/>
    </location>
</feature>
<gene>
    <name evidence="23" type="primary">LOC118412570</name>
</gene>
<dbReference type="PROSITE" id="PS50092">
    <property type="entry name" value="TSP1"/>
    <property type="match status" value="3"/>
</dbReference>
<evidence type="ECO:0000256" key="1">
    <source>
        <dbReference type="ARBA" id="ARBA00004613"/>
    </source>
</evidence>
<dbReference type="Pfam" id="PF00090">
    <property type="entry name" value="TSP_1"/>
    <property type="match status" value="2"/>
</dbReference>
<feature type="domain" description="Kringle" evidence="18">
    <location>
        <begin position="538"/>
        <end position="616"/>
    </location>
</feature>
<keyword evidence="9 13" id="KW-1015">Disulfide bond</keyword>
<keyword evidence="5 12" id="KW-0479">Metal-binding</keyword>
<comment type="subcellular location">
    <subcellularLocation>
        <location evidence="1">Secreted</location>
    </subcellularLocation>
</comment>
<evidence type="ECO:0000256" key="3">
    <source>
        <dbReference type="ARBA" id="ARBA00022572"/>
    </source>
</evidence>
<dbReference type="Pfam" id="PF17771">
    <property type="entry name" value="ADAMTS_CR_2"/>
    <property type="match status" value="1"/>
</dbReference>
<dbReference type="GO" id="GO:0006508">
    <property type="term" value="P:proteolysis"/>
    <property type="evidence" value="ECO:0000318"/>
    <property type="project" value="GO_Central"/>
</dbReference>
<keyword evidence="4" id="KW-0645">Protease</keyword>
<keyword evidence="8" id="KW-0482">Metalloprotease</keyword>
<feature type="disulfide bond" evidence="16">
    <location>
        <begin position="211"/>
        <end position="228"/>
    </location>
</feature>
<dbReference type="InterPro" id="IPR010294">
    <property type="entry name" value="ADAMTS_spacer1"/>
</dbReference>
<name>A0A9J7KVV2_BRAFL</name>
<dbReference type="SMART" id="SM00209">
    <property type="entry name" value="TSP1"/>
    <property type="match status" value="4"/>
</dbReference>
<dbReference type="InterPro" id="IPR001590">
    <property type="entry name" value="Peptidase_M12B"/>
</dbReference>
<dbReference type="GO" id="GO:0005576">
    <property type="term" value="C:extracellular region"/>
    <property type="evidence" value="ECO:0007669"/>
    <property type="project" value="UniProtKB-SubCell"/>
</dbReference>
<keyword evidence="2" id="KW-0964">Secreted</keyword>
<dbReference type="KEGG" id="bfo:118412570"/>
<dbReference type="PRINTS" id="PR00018">
    <property type="entry name" value="KRINGLE"/>
</dbReference>
<evidence type="ECO:0000256" key="9">
    <source>
        <dbReference type="ARBA" id="ARBA00023157"/>
    </source>
</evidence>
<comment type="caution">
    <text evidence="15">Lacks conserved residue(s) required for the propagation of feature annotation.</text>
</comment>
<evidence type="ECO:0000256" key="16">
    <source>
        <dbReference type="PROSITE-ProRule" id="PRU00779"/>
    </source>
</evidence>
<dbReference type="Gene3D" id="2.170.130.20">
    <property type="entry name" value="LCCL-like domain"/>
    <property type="match status" value="1"/>
</dbReference>
<feature type="binding site" evidence="12">
    <location>
        <position position="633"/>
    </location>
    <ligand>
        <name>Ca(2+)</name>
        <dbReference type="ChEBI" id="CHEBI:29108"/>
        <label>2</label>
    </ligand>
</feature>
<evidence type="ECO:0000259" key="21">
    <source>
        <dbReference type="PROSITE" id="PS51448"/>
    </source>
</evidence>
<dbReference type="InterPro" id="IPR013806">
    <property type="entry name" value="Kringle-like"/>
</dbReference>
<feature type="binding site" evidence="12">
    <location>
        <position position="826"/>
    </location>
    <ligand>
        <name>Ca(2+)</name>
        <dbReference type="ChEBI" id="CHEBI:29108"/>
        <label>2</label>
    </ligand>
</feature>
<proteinExistence type="predicted"/>
<dbReference type="InterPro" id="IPR050439">
    <property type="entry name" value="ADAMTS_ADAMTS-like"/>
</dbReference>
<dbReference type="FunFam" id="4.10.110.10:FF:000006">
    <property type="entry name" value="Trefoil factor 1"/>
    <property type="match status" value="1"/>
</dbReference>
<protein>
    <submittedName>
        <fullName evidence="23">Uncharacterized protein LOC118412570</fullName>
    </submittedName>
</protein>
<dbReference type="Gene3D" id="2.20.100.10">
    <property type="entry name" value="Thrombospondin type-1 (TSP1) repeat"/>
    <property type="match status" value="3"/>
</dbReference>
<dbReference type="SMART" id="SM00018">
    <property type="entry name" value="PD"/>
    <property type="match status" value="1"/>
</dbReference>
<dbReference type="PRINTS" id="PR01857">
    <property type="entry name" value="ADAMTSFAMILY"/>
</dbReference>
<feature type="domain" description="P-type" evidence="21">
    <location>
        <begin position="189"/>
        <end position="232"/>
    </location>
</feature>
<evidence type="ECO:0000256" key="15">
    <source>
        <dbReference type="PROSITE-ProRule" id="PRU00276"/>
    </source>
</evidence>
<dbReference type="SMART" id="SM00603">
    <property type="entry name" value="LCCL"/>
    <property type="match status" value="1"/>
</dbReference>
<feature type="disulfide bond" evidence="13">
    <location>
        <begin position="852"/>
        <end position="890"/>
    </location>
</feature>
<evidence type="ECO:0000256" key="12">
    <source>
        <dbReference type="PIRSR" id="PIRSR613273-2"/>
    </source>
</evidence>
<feature type="disulfide bond" evidence="13">
    <location>
        <begin position="885"/>
        <end position="914"/>
    </location>
</feature>
<evidence type="ECO:0000256" key="2">
    <source>
        <dbReference type="ARBA" id="ARBA00022525"/>
    </source>
</evidence>
<feature type="disulfide bond" evidence="16">
    <location>
        <begin position="201"/>
        <end position="216"/>
    </location>
</feature>